<dbReference type="EMBL" id="JBDLBQ010000002">
    <property type="protein sequence ID" value="MFN2102016.1"/>
    <property type="molecule type" value="Genomic_DNA"/>
</dbReference>
<organism evidence="2 3">
    <name type="scientific">Finegoldia dalianensis</name>
    <dbReference type="NCBI Taxonomy" id="3145239"/>
    <lineage>
        <taxon>Bacteria</taxon>
        <taxon>Bacillati</taxon>
        <taxon>Bacillota</taxon>
        <taxon>Tissierellia</taxon>
        <taxon>Tissierellales</taxon>
        <taxon>Peptoniphilaceae</taxon>
        <taxon>Finegoldia</taxon>
    </lineage>
</organism>
<evidence type="ECO:0000256" key="1">
    <source>
        <dbReference type="SAM" id="Phobius"/>
    </source>
</evidence>
<keyword evidence="1" id="KW-1133">Transmembrane helix</keyword>
<evidence type="ECO:0000313" key="2">
    <source>
        <dbReference type="EMBL" id="MFN2102016.1"/>
    </source>
</evidence>
<proteinExistence type="predicted"/>
<protein>
    <submittedName>
        <fullName evidence="2">DUF2871 family protein</fullName>
    </submittedName>
</protein>
<dbReference type="Pfam" id="PF11070">
    <property type="entry name" value="DUF2871"/>
    <property type="match status" value="1"/>
</dbReference>
<reference evidence="2 3" key="1">
    <citation type="journal article" date="2024" name="Anaerobe">
        <title>The identification of Finegoldia dalianensis sp. nov., isolated from the pus of a patient with skin abscess and genomic analysis of the strains belonging to Finegoldia genus.</title>
        <authorList>
            <person name="Li Y."/>
            <person name="Wang Y."/>
            <person name="Xiao D."/>
            <person name="Wang J."/>
            <person name="Jin D."/>
        </authorList>
    </citation>
    <scope>NUCLEOTIDE SEQUENCE [LARGE SCALE GENOMIC DNA]</scope>
    <source>
        <strain evidence="2 3">LY240594</strain>
    </source>
</reference>
<evidence type="ECO:0000313" key="3">
    <source>
        <dbReference type="Proteomes" id="UP001634413"/>
    </source>
</evidence>
<feature type="transmembrane region" description="Helical" evidence="1">
    <location>
        <begin position="20"/>
        <end position="39"/>
    </location>
</feature>
<keyword evidence="1" id="KW-0812">Transmembrane</keyword>
<sequence length="45" mass="4912">MYKVCEGMDVIVRAAIDGTSGIGHIILGVGIVWMFVKLYNLKTAK</sequence>
<name>A0ABW9KDQ1_9FIRM</name>
<comment type="caution">
    <text evidence="2">The sequence shown here is derived from an EMBL/GenBank/DDBJ whole genome shotgun (WGS) entry which is preliminary data.</text>
</comment>
<keyword evidence="3" id="KW-1185">Reference proteome</keyword>
<keyword evidence="1" id="KW-0472">Membrane</keyword>
<dbReference type="InterPro" id="IPR021299">
    <property type="entry name" value="DUF2871"/>
</dbReference>
<dbReference type="Proteomes" id="UP001634413">
    <property type="component" value="Unassembled WGS sequence"/>
</dbReference>
<dbReference type="RefSeq" id="WP_412701427.1">
    <property type="nucleotide sequence ID" value="NZ_JBDLBQ010000002.1"/>
</dbReference>
<accession>A0ABW9KDQ1</accession>
<gene>
    <name evidence="2" type="ORF">ABDJ34_03740</name>
</gene>